<keyword evidence="2" id="KW-0680">Restriction system</keyword>
<comment type="similarity">
    <text evidence="1">Belongs to the type-I restriction system S methylase family.</text>
</comment>
<reference evidence="6 7" key="1">
    <citation type="submission" date="2018-12" db="EMBL/GenBank/DDBJ databases">
        <title>The whole draft genome of Aquabacterium sp. SJQ9.</title>
        <authorList>
            <person name="Sun L."/>
            <person name="Gao X."/>
            <person name="Chen W."/>
            <person name="Huang K."/>
        </authorList>
    </citation>
    <scope>NUCLEOTIDE SEQUENCE [LARGE SCALE GENOMIC DNA]</scope>
    <source>
        <strain evidence="6 7">SJQ9</strain>
    </source>
</reference>
<evidence type="ECO:0000256" key="4">
    <source>
        <dbReference type="SAM" id="Coils"/>
    </source>
</evidence>
<evidence type="ECO:0000259" key="5">
    <source>
        <dbReference type="Pfam" id="PF01420"/>
    </source>
</evidence>
<protein>
    <submittedName>
        <fullName evidence="6">Restriction endonuclease subunit S</fullName>
    </submittedName>
</protein>
<dbReference type="CDD" id="cd17262">
    <property type="entry name" value="RMtype1_S_Aco12261I-TRD2-CR2"/>
    <property type="match status" value="1"/>
</dbReference>
<evidence type="ECO:0000256" key="3">
    <source>
        <dbReference type="ARBA" id="ARBA00023125"/>
    </source>
</evidence>
<accession>A0A3R8TSM0</accession>
<evidence type="ECO:0000313" key="6">
    <source>
        <dbReference type="EMBL" id="RRS03950.1"/>
    </source>
</evidence>
<proteinExistence type="inferred from homology"/>
<keyword evidence="6" id="KW-0378">Hydrolase</keyword>
<dbReference type="Gene3D" id="1.10.287.1120">
    <property type="entry name" value="Bipartite methylase S protein"/>
    <property type="match status" value="1"/>
</dbReference>
<keyword evidence="3" id="KW-0238">DNA-binding</keyword>
<dbReference type="InterPro" id="IPR000055">
    <property type="entry name" value="Restrct_endonuc_typeI_TRD"/>
</dbReference>
<keyword evidence="6" id="KW-0540">Nuclease</keyword>
<dbReference type="PANTHER" id="PTHR30408">
    <property type="entry name" value="TYPE-1 RESTRICTION ENZYME ECOKI SPECIFICITY PROTEIN"/>
    <property type="match status" value="1"/>
</dbReference>
<dbReference type="Pfam" id="PF01420">
    <property type="entry name" value="Methylase_S"/>
    <property type="match status" value="1"/>
</dbReference>
<evidence type="ECO:0000313" key="7">
    <source>
        <dbReference type="Proteomes" id="UP000269265"/>
    </source>
</evidence>
<sequence>MLPDGWKASTVGRSCSIKNSLRFPINSTDRQQQRGPYPYFGPTGVLDFLDHYRIDEPIALIGEDGDHFLKFKERQMTLFHDGKSNVNNHAHVIGDSEECLAKWFYYYYMHRDLTPVLSRQGVGRYKLTKAGLEELEILVPPINEQRQAIELLDVWGAAISSTEKLLENSWKQKKALMQALLPNSVDQQEILSLHAISERIQRTSDGAKHPVLMISSGAGFVRQNEKYSRFMAGKSLNDYVLLKRGEFAYNKGNSKLYEFGCIFPLEDYEQGLVPHVYVCFKLDERCAPDYFKYLFEADYLHDQLGALVNTGVRNNGLLNIRPADFMNVTVPVPSMARQKYIADVLTAASSEIKLLQKDLDALRLQKRALMADLLTGKRRIRMPQSTAQREAA</sequence>
<evidence type="ECO:0000256" key="1">
    <source>
        <dbReference type="ARBA" id="ARBA00010923"/>
    </source>
</evidence>
<dbReference type="SUPFAM" id="SSF116734">
    <property type="entry name" value="DNA methylase specificity domain"/>
    <property type="match status" value="2"/>
</dbReference>
<comment type="caution">
    <text evidence="6">The sequence shown here is derived from an EMBL/GenBank/DDBJ whole genome shotgun (WGS) entry which is preliminary data.</text>
</comment>
<gene>
    <name evidence="6" type="ORF">EIP75_13450</name>
</gene>
<dbReference type="AlphaFoldDB" id="A0A3R8TSM0"/>
<keyword evidence="6" id="KW-0255">Endonuclease</keyword>
<feature type="coiled-coil region" evidence="4">
    <location>
        <begin position="345"/>
        <end position="372"/>
    </location>
</feature>
<feature type="domain" description="Type I restriction modification DNA specificity" evidence="5">
    <location>
        <begin position="3"/>
        <end position="166"/>
    </location>
</feature>
<dbReference type="EMBL" id="RSED01000009">
    <property type="protein sequence ID" value="RRS03950.1"/>
    <property type="molecule type" value="Genomic_DNA"/>
</dbReference>
<dbReference type="PANTHER" id="PTHR30408:SF12">
    <property type="entry name" value="TYPE I RESTRICTION ENZYME MJAVIII SPECIFICITY SUBUNIT"/>
    <property type="match status" value="1"/>
</dbReference>
<dbReference type="GO" id="GO:0004519">
    <property type="term" value="F:endonuclease activity"/>
    <property type="evidence" value="ECO:0007669"/>
    <property type="project" value="UniProtKB-KW"/>
</dbReference>
<name>A0A3R8TSM0_9BURK</name>
<dbReference type="Proteomes" id="UP000269265">
    <property type="component" value="Unassembled WGS sequence"/>
</dbReference>
<dbReference type="OrthoDB" id="5298944at2"/>
<dbReference type="GO" id="GO:0003677">
    <property type="term" value="F:DNA binding"/>
    <property type="evidence" value="ECO:0007669"/>
    <property type="project" value="UniProtKB-KW"/>
</dbReference>
<evidence type="ECO:0000256" key="2">
    <source>
        <dbReference type="ARBA" id="ARBA00022747"/>
    </source>
</evidence>
<dbReference type="InterPro" id="IPR052021">
    <property type="entry name" value="Type-I_RS_S_subunit"/>
</dbReference>
<dbReference type="InterPro" id="IPR044946">
    <property type="entry name" value="Restrct_endonuc_typeI_TRD_sf"/>
</dbReference>
<dbReference type="Gene3D" id="3.90.220.20">
    <property type="entry name" value="DNA methylase specificity domains"/>
    <property type="match status" value="2"/>
</dbReference>
<dbReference type="GO" id="GO:0009307">
    <property type="term" value="P:DNA restriction-modification system"/>
    <property type="evidence" value="ECO:0007669"/>
    <property type="project" value="UniProtKB-KW"/>
</dbReference>
<keyword evidence="7" id="KW-1185">Reference proteome</keyword>
<organism evidence="6 7">
    <name type="scientific">Aquabacterium soli</name>
    <dbReference type="NCBI Taxonomy" id="2493092"/>
    <lineage>
        <taxon>Bacteria</taxon>
        <taxon>Pseudomonadati</taxon>
        <taxon>Pseudomonadota</taxon>
        <taxon>Betaproteobacteria</taxon>
        <taxon>Burkholderiales</taxon>
        <taxon>Aquabacterium</taxon>
    </lineage>
</organism>
<keyword evidence="4" id="KW-0175">Coiled coil</keyword>